<evidence type="ECO:0000256" key="5">
    <source>
        <dbReference type="PIRSR" id="PIRSR615500-1"/>
    </source>
</evidence>
<accession>A0A495W3V7</accession>
<feature type="active site" description="Charge relay system" evidence="5 6">
    <location>
        <position position="244"/>
    </location>
</feature>
<dbReference type="PROSITE" id="PS00136">
    <property type="entry name" value="SUBTILASE_ASP"/>
    <property type="match status" value="1"/>
</dbReference>
<dbReference type="InterPro" id="IPR015500">
    <property type="entry name" value="Peptidase_S8_subtilisin-rel"/>
</dbReference>
<dbReference type="AlphaFoldDB" id="A0A495W3V7"/>
<dbReference type="InterPro" id="IPR022398">
    <property type="entry name" value="Peptidase_S8_His-AS"/>
</dbReference>
<keyword evidence="4 6" id="KW-0720">Serine protease</keyword>
<organism evidence="10 11">
    <name type="scientific">Saccharothrix australiensis</name>
    <dbReference type="NCBI Taxonomy" id="2072"/>
    <lineage>
        <taxon>Bacteria</taxon>
        <taxon>Bacillati</taxon>
        <taxon>Actinomycetota</taxon>
        <taxon>Actinomycetes</taxon>
        <taxon>Pseudonocardiales</taxon>
        <taxon>Pseudonocardiaceae</taxon>
        <taxon>Saccharothrix</taxon>
    </lineage>
</organism>
<dbReference type="PROSITE" id="PS51892">
    <property type="entry name" value="SUBTILASE"/>
    <property type="match status" value="1"/>
</dbReference>
<proteinExistence type="inferred from homology"/>
<dbReference type="Gene3D" id="3.40.50.200">
    <property type="entry name" value="Peptidase S8/S53 domain"/>
    <property type="match status" value="1"/>
</dbReference>
<comment type="similarity">
    <text evidence="1 6 7">Belongs to the peptidase S8 family.</text>
</comment>
<dbReference type="SUPFAM" id="SSF52743">
    <property type="entry name" value="Subtilisin-like"/>
    <property type="match status" value="1"/>
</dbReference>
<evidence type="ECO:0000259" key="9">
    <source>
        <dbReference type="Pfam" id="PF00082"/>
    </source>
</evidence>
<keyword evidence="11" id="KW-1185">Reference proteome</keyword>
<evidence type="ECO:0000256" key="7">
    <source>
        <dbReference type="RuleBase" id="RU003355"/>
    </source>
</evidence>
<name>A0A495W3V7_9PSEU</name>
<dbReference type="Gene3D" id="2.60.40.10">
    <property type="entry name" value="Immunoglobulins"/>
    <property type="match status" value="1"/>
</dbReference>
<feature type="region of interest" description="Disordered" evidence="8">
    <location>
        <begin position="966"/>
        <end position="989"/>
    </location>
</feature>
<dbReference type="InterPro" id="IPR023828">
    <property type="entry name" value="Peptidase_S8_Ser-AS"/>
</dbReference>
<evidence type="ECO:0000256" key="2">
    <source>
        <dbReference type="ARBA" id="ARBA00022670"/>
    </source>
</evidence>
<feature type="active site" description="Charge relay system" evidence="5 6">
    <location>
        <position position="417"/>
    </location>
</feature>
<dbReference type="Proteomes" id="UP000282084">
    <property type="component" value="Unassembled WGS sequence"/>
</dbReference>
<dbReference type="GO" id="GO:0006508">
    <property type="term" value="P:proteolysis"/>
    <property type="evidence" value="ECO:0007669"/>
    <property type="project" value="UniProtKB-KW"/>
</dbReference>
<dbReference type="GO" id="GO:0004252">
    <property type="term" value="F:serine-type endopeptidase activity"/>
    <property type="evidence" value="ECO:0007669"/>
    <property type="project" value="UniProtKB-UniRule"/>
</dbReference>
<keyword evidence="3 6" id="KW-0378">Hydrolase</keyword>
<feature type="domain" description="Peptidase S8/S53" evidence="9">
    <location>
        <begin position="204"/>
        <end position="466"/>
    </location>
</feature>
<evidence type="ECO:0000256" key="1">
    <source>
        <dbReference type="ARBA" id="ARBA00011073"/>
    </source>
</evidence>
<feature type="active site" description="Charge relay system" evidence="5 6">
    <location>
        <position position="213"/>
    </location>
</feature>
<feature type="region of interest" description="Disordered" evidence="8">
    <location>
        <begin position="1"/>
        <end position="20"/>
    </location>
</feature>
<evidence type="ECO:0000256" key="6">
    <source>
        <dbReference type="PROSITE-ProRule" id="PRU01240"/>
    </source>
</evidence>
<protein>
    <submittedName>
        <fullName evidence="10">Subtilase family protein</fullName>
    </submittedName>
</protein>
<dbReference type="RefSeq" id="WP_147455202.1">
    <property type="nucleotide sequence ID" value="NZ_RBXO01000001.1"/>
</dbReference>
<dbReference type="InterPro" id="IPR050131">
    <property type="entry name" value="Peptidase_S8_subtilisin-like"/>
</dbReference>
<dbReference type="InterPro" id="IPR036852">
    <property type="entry name" value="Peptidase_S8/S53_dom_sf"/>
</dbReference>
<evidence type="ECO:0000313" key="11">
    <source>
        <dbReference type="Proteomes" id="UP000282084"/>
    </source>
</evidence>
<dbReference type="InterPro" id="IPR013783">
    <property type="entry name" value="Ig-like_fold"/>
</dbReference>
<gene>
    <name evidence="10" type="ORF">C8E97_4412</name>
</gene>
<dbReference type="GO" id="GO:0005975">
    <property type="term" value="P:carbohydrate metabolic process"/>
    <property type="evidence" value="ECO:0007669"/>
    <property type="project" value="UniProtKB-ARBA"/>
</dbReference>
<keyword evidence="2 6" id="KW-0645">Protease</keyword>
<dbReference type="PANTHER" id="PTHR43806">
    <property type="entry name" value="PEPTIDASE S8"/>
    <property type="match status" value="1"/>
</dbReference>
<dbReference type="OrthoDB" id="9813435at2"/>
<dbReference type="Pfam" id="PF00082">
    <property type="entry name" value="Peptidase_S8"/>
    <property type="match status" value="1"/>
</dbReference>
<dbReference type="EMBL" id="RBXO01000001">
    <property type="protein sequence ID" value="RKT55727.1"/>
    <property type="molecule type" value="Genomic_DNA"/>
</dbReference>
<comment type="caution">
    <text evidence="10">The sequence shown here is derived from an EMBL/GenBank/DDBJ whole genome shotgun (WGS) entry which is preliminary data.</text>
</comment>
<dbReference type="PROSITE" id="PS00137">
    <property type="entry name" value="SUBTILASE_HIS"/>
    <property type="match status" value="1"/>
</dbReference>
<evidence type="ECO:0000256" key="3">
    <source>
        <dbReference type="ARBA" id="ARBA00022801"/>
    </source>
</evidence>
<evidence type="ECO:0000256" key="4">
    <source>
        <dbReference type="ARBA" id="ARBA00022825"/>
    </source>
</evidence>
<dbReference type="PRINTS" id="PR00723">
    <property type="entry name" value="SUBTILISIN"/>
</dbReference>
<sequence>MVVPSGASAAVAGASSPAPATTRVTLITGDRVDVRVGGGAGPDFQVLPAPRDGRPVGFRTHRAGDRVRIVPDDVAHLVPDVLDPALFDVTGLVEMGYDDTRADSLPLIVGHPGGIRPEAVDPALRATRELPAIGASAVRLPKSEAAGVGARLAGGVGATTADGRRSALPGVTSIRLDRKVRASELDWNLTRVGAPGAWSAGLTGAGTTVAVVDSGVDAGHPDLAGKVTSEDFTGSGTTADQAGHGTHVASIVAGTGAAAGGARKGVAFDARLLSAKVLDANGEGQASWVIAGLEWATARGAKVVNVSLGGRATEGPDPLRDAVDRLSATSGALFVVAAGNRGWGQYTIDSPGVAESALTVGATTRTDAIAWFSSRGPAIGRSGLKPDLVAPGEEITAARAEGTGGEPGPYTTMQGTSQATPHVAGAAALLAQQHPEWSAQQLKGALVGTATPLPNAGLTAFDQGAGSLDLAGATTTPLVAEPSTLDFGLWKYPQTGPLTRTVTLRNHGAAPHVVDLTASLRALPAATPAPAGMLTVSPGTVTVPAGGTATATVTLDPAPGGPGQYDGVLSVTPQGARSPLVRLPVGLEKEAESYDLKVGVVDRNGAPWAGGAVDVYPITDGLSRHYTVRLDEHGRGSTRIPPGPYQVSAQIRTPGSGTEPESLTAAGNPQVDVTADTSVDIDARLAVAATAGVDGASTRVAQQDLYYSRVAPNNNILLYSLFRGDPQGGDPDVAGRLFVQPSKPVTAGRFVLTSRWRLLADGLAGRPNLYDLVFTDDRVPDRPHHQLTPADAARLSQQTITYRALGKAGRTYDTRAFDSDVVPSAFHTGHELQLPARRVEAVTAGPNVRWTHCVTAHEPPVAYLCTPATVHQPGERIAVNRLMPLRHIPYFGRTADLLQLESRYGDGAGVGRLDGSPVAQAHLKLYRDGRLVGEVPDFTGFLPAEQGTTRYTLDAFVRLDPASYPTSHTAASRWTFTSSEPGPDGGTSQPDALVLDYQPQLEADGKAVAGRPLTFDIRPTLLQSRGTPALREFAFEVSADDGATWRRLPTTAVGAVQRATVPGASLHANGALSVRAVAADAAGNRIEQTMTRLFAVR</sequence>
<dbReference type="PROSITE" id="PS00138">
    <property type="entry name" value="SUBTILASE_SER"/>
    <property type="match status" value="1"/>
</dbReference>
<evidence type="ECO:0000256" key="8">
    <source>
        <dbReference type="SAM" id="MobiDB-lite"/>
    </source>
</evidence>
<dbReference type="InterPro" id="IPR000209">
    <property type="entry name" value="Peptidase_S8/S53_dom"/>
</dbReference>
<dbReference type="PANTHER" id="PTHR43806:SF65">
    <property type="entry name" value="SERINE PROTEASE APRX"/>
    <property type="match status" value="1"/>
</dbReference>
<evidence type="ECO:0000313" key="10">
    <source>
        <dbReference type="EMBL" id="RKT55727.1"/>
    </source>
</evidence>
<reference evidence="10 11" key="1">
    <citation type="submission" date="2018-10" db="EMBL/GenBank/DDBJ databases">
        <title>Sequencing the genomes of 1000 actinobacteria strains.</title>
        <authorList>
            <person name="Klenk H.-P."/>
        </authorList>
    </citation>
    <scope>NUCLEOTIDE SEQUENCE [LARGE SCALE GENOMIC DNA]</scope>
    <source>
        <strain evidence="10 11">DSM 43800</strain>
    </source>
</reference>
<dbReference type="InterPro" id="IPR023827">
    <property type="entry name" value="Peptidase_S8_Asp-AS"/>
</dbReference>